<evidence type="ECO:0000256" key="3">
    <source>
        <dbReference type="ARBA" id="ARBA00022475"/>
    </source>
</evidence>
<keyword evidence="8 14" id="KW-0378">Hydrolase</keyword>
<dbReference type="PATRIC" id="fig|1263870.3.peg.3185"/>
<feature type="transmembrane region" description="Helical" evidence="14">
    <location>
        <begin position="30"/>
        <end position="53"/>
    </location>
</feature>
<keyword evidence="5 14" id="KW-0812">Transmembrane</keyword>
<feature type="compositionally biased region" description="Basic and acidic residues" evidence="17">
    <location>
        <begin position="254"/>
        <end position="269"/>
    </location>
</feature>
<evidence type="ECO:0000256" key="9">
    <source>
        <dbReference type="ARBA" id="ARBA00022833"/>
    </source>
</evidence>
<evidence type="ECO:0000313" key="19">
    <source>
        <dbReference type="EMBL" id="EMI55536.1"/>
    </source>
</evidence>
<keyword evidence="9 14" id="KW-0862">Zinc</keyword>
<keyword evidence="4 14" id="KW-0645">Protease</keyword>
<evidence type="ECO:0000256" key="15">
    <source>
        <dbReference type="PIRSR" id="PIRSR006404-1"/>
    </source>
</evidence>
<dbReference type="PIRSF" id="PIRSF006404">
    <property type="entry name" value="UCP006404_Pept_M50_CBS"/>
    <property type="match status" value="1"/>
</dbReference>
<keyword evidence="12" id="KW-0129">CBS domain</keyword>
<feature type="binding site" evidence="16">
    <location>
        <position position="53"/>
    </location>
    <ligand>
        <name>Zn(2+)</name>
        <dbReference type="ChEBI" id="CHEBI:29105"/>
        <note>catalytic</note>
    </ligand>
</feature>
<evidence type="ECO:0000256" key="13">
    <source>
        <dbReference type="ARBA" id="ARBA00023136"/>
    </source>
</evidence>
<dbReference type="GO" id="GO:0005886">
    <property type="term" value="C:plasma membrane"/>
    <property type="evidence" value="ECO:0007669"/>
    <property type="project" value="UniProtKB-SubCell"/>
</dbReference>
<dbReference type="Proteomes" id="UP000011885">
    <property type="component" value="Unassembled WGS sequence"/>
</dbReference>
<reference evidence="19 20" key="1">
    <citation type="journal article" date="2013" name="Mar. Genomics">
        <title>Expression of sulfatases in Rhodopirellula baltica and the diversity of sulfatases in the genus Rhodopirellula.</title>
        <authorList>
            <person name="Wegner C.E."/>
            <person name="Richter-Heitmann T."/>
            <person name="Klindworth A."/>
            <person name="Klockow C."/>
            <person name="Richter M."/>
            <person name="Achstetter T."/>
            <person name="Glockner F.O."/>
            <person name="Harder J."/>
        </authorList>
    </citation>
    <scope>NUCLEOTIDE SEQUENCE [LARGE SCALE GENOMIC DNA]</scope>
    <source>
        <strain evidence="19 20">SM41</strain>
    </source>
</reference>
<gene>
    <name evidence="19" type="ORF">RSSM_02996</name>
</gene>
<evidence type="ECO:0000256" key="5">
    <source>
        <dbReference type="ARBA" id="ARBA00022692"/>
    </source>
</evidence>
<feature type="domain" description="Peptidase M50" evidence="18">
    <location>
        <begin position="124"/>
        <end position="180"/>
    </location>
</feature>
<evidence type="ECO:0000256" key="17">
    <source>
        <dbReference type="SAM" id="MobiDB-lite"/>
    </source>
</evidence>
<evidence type="ECO:0000256" key="1">
    <source>
        <dbReference type="ARBA" id="ARBA00004651"/>
    </source>
</evidence>
<comment type="similarity">
    <text evidence="2 14">Belongs to the peptidase M50B family.</text>
</comment>
<feature type="domain" description="Peptidase M50" evidence="18">
    <location>
        <begin position="43"/>
        <end position="117"/>
    </location>
</feature>
<dbReference type="GO" id="GO:0008237">
    <property type="term" value="F:metallopeptidase activity"/>
    <property type="evidence" value="ECO:0007669"/>
    <property type="project" value="UniProtKB-UniRule"/>
</dbReference>
<dbReference type="AlphaFoldDB" id="M5UCF1"/>
<feature type="binding site" evidence="16">
    <location>
        <position position="150"/>
    </location>
    <ligand>
        <name>Zn(2+)</name>
        <dbReference type="ChEBI" id="CHEBI:29105"/>
        <note>catalytic</note>
    </ligand>
</feature>
<proteinExistence type="inferred from homology"/>
<comment type="subcellular location">
    <subcellularLocation>
        <location evidence="1 14">Cell membrane</location>
        <topology evidence="1 14">Multi-pass membrane protein</topology>
    </subcellularLocation>
</comment>
<evidence type="ECO:0000256" key="14">
    <source>
        <dbReference type="PIRNR" id="PIRNR006404"/>
    </source>
</evidence>
<keyword evidence="13 14" id="KW-0472">Membrane</keyword>
<feature type="region of interest" description="Disordered" evidence="17">
    <location>
        <begin position="215"/>
        <end position="292"/>
    </location>
</feature>
<keyword evidence="3 14" id="KW-1003">Cell membrane</keyword>
<evidence type="ECO:0000313" key="20">
    <source>
        <dbReference type="Proteomes" id="UP000011885"/>
    </source>
</evidence>
<dbReference type="CDD" id="cd06164">
    <property type="entry name" value="S2P-M50_SpoIVFB_CBS"/>
    <property type="match status" value="1"/>
</dbReference>
<keyword evidence="7" id="KW-0677">Repeat</keyword>
<dbReference type="PANTHER" id="PTHR39188">
    <property type="entry name" value="MEMBRANE-ASSOCIATED ZINC METALLOPROTEASE M50B"/>
    <property type="match status" value="1"/>
</dbReference>
<protein>
    <recommendedName>
        <fullName evidence="14">Zinc metalloprotease</fullName>
    </recommendedName>
</protein>
<dbReference type="GO" id="GO:0046872">
    <property type="term" value="F:metal ion binding"/>
    <property type="evidence" value="ECO:0007669"/>
    <property type="project" value="UniProtKB-UniRule"/>
</dbReference>
<feature type="transmembrane region" description="Helical" evidence="14">
    <location>
        <begin position="127"/>
        <end position="147"/>
    </location>
</feature>
<dbReference type="PANTHER" id="PTHR39188:SF3">
    <property type="entry name" value="STAGE IV SPORULATION PROTEIN FB"/>
    <property type="match status" value="1"/>
</dbReference>
<dbReference type="GO" id="GO:0006508">
    <property type="term" value="P:proteolysis"/>
    <property type="evidence" value="ECO:0007669"/>
    <property type="project" value="UniProtKB-KW"/>
</dbReference>
<dbReference type="InterPro" id="IPR008915">
    <property type="entry name" value="Peptidase_M50"/>
</dbReference>
<keyword evidence="10 14" id="KW-1133">Transmembrane helix</keyword>
<feature type="binding site" evidence="16">
    <location>
        <position position="57"/>
    </location>
    <ligand>
        <name>Zn(2+)</name>
        <dbReference type="ChEBI" id="CHEBI:29105"/>
        <note>catalytic</note>
    </ligand>
</feature>
<accession>M5UCF1</accession>
<feature type="transmembrane region" description="Helical" evidence="14">
    <location>
        <begin position="183"/>
        <end position="206"/>
    </location>
</feature>
<evidence type="ECO:0000256" key="8">
    <source>
        <dbReference type="ARBA" id="ARBA00022801"/>
    </source>
</evidence>
<dbReference type="EMBL" id="ANOH01000209">
    <property type="protein sequence ID" value="EMI55536.1"/>
    <property type="molecule type" value="Genomic_DNA"/>
</dbReference>
<keyword evidence="6 14" id="KW-0479">Metal-binding</keyword>
<evidence type="ECO:0000256" key="4">
    <source>
        <dbReference type="ARBA" id="ARBA00022670"/>
    </source>
</evidence>
<keyword evidence="20" id="KW-1185">Reference proteome</keyword>
<evidence type="ECO:0000259" key="18">
    <source>
        <dbReference type="Pfam" id="PF02163"/>
    </source>
</evidence>
<evidence type="ECO:0000256" key="12">
    <source>
        <dbReference type="ARBA" id="ARBA00023122"/>
    </source>
</evidence>
<feature type="transmembrane region" description="Helical" evidence="14">
    <location>
        <begin position="7"/>
        <end position="24"/>
    </location>
</feature>
<feature type="transmembrane region" description="Helical" evidence="14">
    <location>
        <begin position="93"/>
        <end position="115"/>
    </location>
</feature>
<comment type="cofactor">
    <cofactor evidence="14 16">
        <name>Zn(2+)</name>
        <dbReference type="ChEBI" id="CHEBI:29105"/>
    </cofactor>
    <text evidence="14 16">Binds 1 zinc ion per subunit.</text>
</comment>
<evidence type="ECO:0000256" key="10">
    <source>
        <dbReference type="ARBA" id="ARBA00022989"/>
    </source>
</evidence>
<evidence type="ECO:0000256" key="7">
    <source>
        <dbReference type="ARBA" id="ARBA00022737"/>
    </source>
</evidence>
<evidence type="ECO:0000256" key="11">
    <source>
        <dbReference type="ARBA" id="ARBA00023049"/>
    </source>
</evidence>
<dbReference type="Pfam" id="PF02163">
    <property type="entry name" value="Peptidase_M50"/>
    <property type="match status" value="2"/>
</dbReference>
<evidence type="ECO:0000256" key="16">
    <source>
        <dbReference type="PIRSR" id="PIRSR006404-2"/>
    </source>
</evidence>
<evidence type="ECO:0000256" key="2">
    <source>
        <dbReference type="ARBA" id="ARBA00007931"/>
    </source>
</evidence>
<keyword evidence="11 14" id="KW-0482">Metalloprotease</keyword>
<feature type="active site" evidence="15">
    <location>
        <position position="54"/>
    </location>
</feature>
<feature type="compositionally biased region" description="Polar residues" evidence="17">
    <location>
        <begin position="224"/>
        <end position="252"/>
    </location>
</feature>
<sequence>MGRFAGIDVRVHWTFMLLPLWVYFSNLASGSGALAATGSVLMVLCVFACVLLHEFGHALTARRFGIPTRDITLLPIGGVASLQRMPREPWKELAIAVAGPAVNVVIASVIFATLWLLSPLSGTVAAFLYQLAIINVALVVFNMLPAFPMDGGRVLRSILAMRLPYLRATVIAARVGQLTAATFGLLGLIGGNLLLVFVAGFIILAAQGESLRARMETAGERPTPESQASNSWNSPFTPPSDQASSTHPSYTDSYAEHDSSQRVRDRLLREAAGQRSPSTPPPSHEQHAHERSMPVISAQWNSKSALGWLGSDSLDDFLVSSGGSVIGVLRKSDLRHAVKNGRGAVTIDRLVASGTFRLRPIA</sequence>
<comment type="caution">
    <text evidence="19">The sequence shown here is derived from an EMBL/GenBank/DDBJ whole genome shotgun (WGS) entry which is preliminary data.</text>
</comment>
<dbReference type="InterPro" id="IPR016483">
    <property type="entry name" value="UCP006404_Pept_M50_CBS"/>
</dbReference>
<name>M5UCF1_9BACT</name>
<evidence type="ECO:0000256" key="6">
    <source>
        <dbReference type="ARBA" id="ARBA00022723"/>
    </source>
</evidence>
<organism evidence="19 20">
    <name type="scientific">Rhodopirellula sallentina SM41</name>
    <dbReference type="NCBI Taxonomy" id="1263870"/>
    <lineage>
        <taxon>Bacteria</taxon>
        <taxon>Pseudomonadati</taxon>
        <taxon>Planctomycetota</taxon>
        <taxon>Planctomycetia</taxon>
        <taxon>Pirellulales</taxon>
        <taxon>Pirellulaceae</taxon>
        <taxon>Rhodopirellula</taxon>
    </lineage>
</organism>